<protein>
    <submittedName>
        <fullName evidence="1">Uncharacterized protein</fullName>
    </submittedName>
</protein>
<dbReference type="Proteomes" id="UP000190080">
    <property type="component" value="Unassembled WGS sequence"/>
</dbReference>
<comment type="caution">
    <text evidence="1">The sequence shown here is derived from an EMBL/GenBank/DDBJ whole genome shotgun (WGS) entry which is preliminary data.</text>
</comment>
<dbReference type="EMBL" id="MZGV01000009">
    <property type="protein sequence ID" value="OPJ63390.1"/>
    <property type="molecule type" value="Genomic_DNA"/>
</dbReference>
<keyword evidence="2" id="KW-1185">Reference proteome</keyword>
<evidence type="ECO:0000313" key="2">
    <source>
        <dbReference type="Proteomes" id="UP000190080"/>
    </source>
</evidence>
<organism evidence="1 2">
    <name type="scientific">Clostridium oryzae</name>
    <dbReference type="NCBI Taxonomy" id="1450648"/>
    <lineage>
        <taxon>Bacteria</taxon>
        <taxon>Bacillati</taxon>
        <taxon>Bacillota</taxon>
        <taxon>Clostridia</taxon>
        <taxon>Eubacteriales</taxon>
        <taxon>Clostridiaceae</taxon>
        <taxon>Clostridium</taxon>
    </lineage>
</organism>
<evidence type="ECO:0000313" key="1">
    <source>
        <dbReference type="EMBL" id="OPJ63390.1"/>
    </source>
</evidence>
<name>A0A1V4IU99_9CLOT</name>
<gene>
    <name evidence="1" type="ORF">CLORY_11720</name>
</gene>
<dbReference type="AlphaFoldDB" id="A0A1V4IU99"/>
<accession>A0A1V4IU99</accession>
<sequence length="70" mass="7641">MVAALTLTLNVNAYASVDSTNEEDTSQFTEEAKNELKIINNFVDSGAITLEDSSYIINNDSSEIVNLPQD</sequence>
<reference evidence="1 2" key="1">
    <citation type="submission" date="2017-03" db="EMBL/GenBank/DDBJ databases">
        <title>Genome sequence of Clostridium oryzae DSM 28571.</title>
        <authorList>
            <person name="Poehlein A."/>
            <person name="Daniel R."/>
        </authorList>
    </citation>
    <scope>NUCLEOTIDE SEQUENCE [LARGE SCALE GENOMIC DNA]</scope>
    <source>
        <strain evidence="1 2">DSM 28571</strain>
    </source>
</reference>
<proteinExistence type="predicted"/>